<protein>
    <recommendedName>
        <fullName evidence="2">DUF7082 domain-containing protein</fullName>
    </recommendedName>
</protein>
<dbReference type="EMBL" id="LK023316">
    <property type="protein sequence ID" value="CDS05246.1"/>
    <property type="molecule type" value="Genomic_DNA"/>
</dbReference>
<dbReference type="AlphaFoldDB" id="A0A077WC01"/>
<dbReference type="PANTHER" id="PTHR39463">
    <property type="entry name" value="MEDUSA"/>
    <property type="match status" value="1"/>
</dbReference>
<dbReference type="InterPro" id="IPR055509">
    <property type="entry name" value="DUF7082"/>
</dbReference>
<evidence type="ECO:0000313" key="3">
    <source>
        <dbReference type="EMBL" id="CDS05246.1"/>
    </source>
</evidence>
<feature type="compositionally biased region" description="Basic and acidic residues" evidence="1">
    <location>
        <begin position="548"/>
        <end position="560"/>
    </location>
</feature>
<gene>
    <name evidence="3" type="ORF">LRAMOSA07775</name>
</gene>
<dbReference type="Pfam" id="PF23305">
    <property type="entry name" value="DUF7082"/>
    <property type="match status" value="1"/>
</dbReference>
<name>A0A077WC01_9FUNG</name>
<feature type="region of interest" description="Disordered" evidence="1">
    <location>
        <begin position="505"/>
        <end position="560"/>
    </location>
</feature>
<dbReference type="GO" id="GO:0005634">
    <property type="term" value="C:nucleus"/>
    <property type="evidence" value="ECO:0007669"/>
    <property type="project" value="TreeGrafter"/>
</dbReference>
<dbReference type="OrthoDB" id="1751210at2759"/>
<evidence type="ECO:0000256" key="1">
    <source>
        <dbReference type="SAM" id="MobiDB-lite"/>
    </source>
</evidence>
<feature type="compositionally biased region" description="Low complexity" evidence="1">
    <location>
        <begin position="515"/>
        <end position="538"/>
    </location>
</feature>
<feature type="domain" description="DUF7082" evidence="2">
    <location>
        <begin position="317"/>
        <end position="490"/>
    </location>
</feature>
<organism evidence="3">
    <name type="scientific">Lichtheimia ramosa</name>
    <dbReference type="NCBI Taxonomy" id="688394"/>
    <lineage>
        <taxon>Eukaryota</taxon>
        <taxon>Fungi</taxon>
        <taxon>Fungi incertae sedis</taxon>
        <taxon>Mucoromycota</taxon>
        <taxon>Mucoromycotina</taxon>
        <taxon>Mucoromycetes</taxon>
        <taxon>Mucorales</taxon>
        <taxon>Lichtheimiaceae</taxon>
        <taxon>Lichtheimia</taxon>
    </lineage>
</organism>
<proteinExistence type="predicted"/>
<evidence type="ECO:0000259" key="2">
    <source>
        <dbReference type="Pfam" id="PF23305"/>
    </source>
</evidence>
<feature type="region of interest" description="Disordered" evidence="1">
    <location>
        <begin position="259"/>
        <end position="296"/>
    </location>
</feature>
<accession>A0A077WC01</accession>
<reference evidence="3" key="1">
    <citation type="journal article" date="2014" name="Genome Announc.">
        <title>De novo whole-genome sequence and genome annotation of Lichtheimia ramosa.</title>
        <authorList>
            <person name="Linde J."/>
            <person name="Schwartze V."/>
            <person name="Binder U."/>
            <person name="Lass-Florl C."/>
            <person name="Voigt K."/>
            <person name="Horn F."/>
        </authorList>
    </citation>
    <scope>NUCLEOTIDE SEQUENCE</scope>
    <source>
        <strain evidence="3">JMRC FSU:6197</strain>
    </source>
</reference>
<feature type="compositionally biased region" description="Polar residues" evidence="1">
    <location>
        <begin position="286"/>
        <end position="296"/>
    </location>
</feature>
<sequence>MEEYHHASSSSQSHQQHTSSTIIPSQHVWRYHHHPDGSDRNNQLECTQEVKHITEYASHQSHRVADSTITPLMGTLLPPRGWPGMRVFVYLPISFLQNGRHLKLAFSRIVVDTQLTYARDVVTLTAFVPDLDYAQAPSNAVHVTLCLIDGQNVRDHWDLGEFVYEQQPRLFSESWSTLSYSFASIVSHEESLVSHSCNNDNNSAVAHDIRTSSGGGYYTLGSNLSPLHSTYDDKGSSSSNSILSSRPQHFRVEPHQVVAPTQVLHRHPDPYSHQSRKRRKRRPEMNISTTSQGTSAHITPPTVPYEFYLSLPLTVGFEMLNNFDDILENWSEKEVRESRRVVWFWRVNSISDIKQQQEQRITNPNHVVVYCKCAPVNIQLPVMSNEDGSLERKGALVSCIAWEGEHYVTSVDMINILQEMLNKSFTVHSKNRIRRNLEEFKPITASKYKPETVGLFRLIMGLSHPQPRNIEKDIKVFYWRTLPVALRKVIDKYFIESLSTRISQHNVSNNDPPLSRSTSSFPRRTTTSRTITTASSTRHYQESTSLDENNKDTKSKDTHE</sequence>
<dbReference type="PANTHER" id="PTHR39463:SF1">
    <property type="entry name" value="MEDUSA"/>
    <property type="match status" value="1"/>
</dbReference>